<accession>A0A366HBK6</accession>
<evidence type="ECO:0000313" key="4">
    <source>
        <dbReference type="Proteomes" id="UP000253426"/>
    </source>
</evidence>
<evidence type="ECO:0000313" key="3">
    <source>
        <dbReference type="EMBL" id="RBP38555.1"/>
    </source>
</evidence>
<protein>
    <submittedName>
        <fullName evidence="3">Carboxypeptidase family protein</fullName>
    </submittedName>
</protein>
<dbReference type="GO" id="GO:0004180">
    <property type="term" value="F:carboxypeptidase activity"/>
    <property type="evidence" value="ECO:0007669"/>
    <property type="project" value="UniProtKB-KW"/>
</dbReference>
<dbReference type="SUPFAM" id="SSF49464">
    <property type="entry name" value="Carboxypeptidase regulatory domain-like"/>
    <property type="match status" value="1"/>
</dbReference>
<keyword evidence="4" id="KW-1185">Reference proteome</keyword>
<keyword evidence="3" id="KW-0378">Hydrolase</keyword>
<evidence type="ECO:0000256" key="1">
    <source>
        <dbReference type="SAM" id="MobiDB-lite"/>
    </source>
</evidence>
<dbReference type="AlphaFoldDB" id="A0A366HBK6"/>
<feature type="chain" id="PRO_5016595651" evidence="2">
    <location>
        <begin position="26"/>
        <end position="442"/>
    </location>
</feature>
<comment type="caution">
    <text evidence="3">The sequence shown here is derived from an EMBL/GenBank/DDBJ whole genome shotgun (WGS) entry which is preliminary data.</text>
</comment>
<sequence length="442" mass="47700">MRNVTSPLHAIIILASLMASQGWTAERPDLKGVVKDAVGKPIHEAHVWIYTASVKKGTNPLCPSCYADCSKKAVTDAAGTFTIPALDPELKFTILVQREGYKPLLVRKVDPAKGAMEAKLETFDWKQLDPKRVIRGRVVDAKGAPVVGAEFSAGMFKTSSWEGYSPNIFDPVAVSDADGHFVITAKDPISYVALNARARGLAPLTTPRLSPQESEHLIRMDVGVTVSGKLVKDGKPVHPAGMGLVQTDRGADGFLGHTDIATNEVGEFVFFNVHPDMEFAVYSLMGGLKDRGAATLRKVATGAHGSTSDVGTMELGRASKLSGKVVLSDGKPLPPDVRVMICRDVAWDLQIASVSPDGSFSFEGLPAETYSVSLRVPGYRLSEKNGSFEILNNNLLGRVDEDISGLQVLLDPGKNDERPDNQSRYQRAQMPELQKQPLRGAP</sequence>
<keyword evidence="3" id="KW-0121">Carboxypeptidase</keyword>
<keyword evidence="2" id="KW-0732">Signal</keyword>
<dbReference type="InterPro" id="IPR008969">
    <property type="entry name" value="CarboxyPept-like_regulatory"/>
</dbReference>
<feature type="signal peptide" evidence="2">
    <location>
        <begin position="1"/>
        <end position="25"/>
    </location>
</feature>
<reference evidence="3 4" key="1">
    <citation type="submission" date="2018-06" db="EMBL/GenBank/DDBJ databases">
        <title>Genomic Encyclopedia of Type Strains, Phase IV (KMG-IV): sequencing the most valuable type-strain genomes for metagenomic binning, comparative biology and taxonomic classification.</title>
        <authorList>
            <person name="Goeker M."/>
        </authorList>
    </citation>
    <scope>NUCLEOTIDE SEQUENCE [LARGE SCALE GENOMIC DNA]</scope>
    <source>
        <strain evidence="3 4">DSM 25532</strain>
    </source>
</reference>
<dbReference type="RefSeq" id="WP_113961010.1">
    <property type="nucleotide sequence ID" value="NZ_QNRR01000011.1"/>
</dbReference>
<gene>
    <name evidence="3" type="ORF">DES53_11173</name>
</gene>
<dbReference type="Proteomes" id="UP000253426">
    <property type="component" value="Unassembled WGS sequence"/>
</dbReference>
<evidence type="ECO:0000256" key="2">
    <source>
        <dbReference type="SAM" id="SignalP"/>
    </source>
</evidence>
<proteinExistence type="predicted"/>
<feature type="region of interest" description="Disordered" evidence="1">
    <location>
        <begin position="410"/>
        <end position="442"/>
    </location>
</feature>
<name>A0A366HBK6_9BACT</name>
<organism evidence="3 4">
    <name type="scientific">Roseimicrobium gellanilyticum</name>
    <dbReference type="NCBI Taxonomy" id="748857"/>
    <lineage>
        <taxon>Bacteria</taxon>
        <taxon>Pseudomonadati</taxon>
        <taxon>Verrucomicrobiota</taxon>
        <taxon>Verrucomicrobiia</taxon>
        <taxon>Verrucomicrobiales</taxon>
        <taxon>Verrucomicrobiaceae</taxon>
        <taxon>Roseimicrobium</taxon>
    </lineage>
</organism>
<dbReference type="OrthoDB" id="189261at2"/>
<dbReference type="EMBL" id="QNRR01000011">
    <property type="protein sequence ID" value="RBP38555.1"/>
    <property type="molecule type" value="Genomic_DNA"/>
</dbReference>
<keyword evidence="3" id="KW-0645">Protease</keyword>
<dbReference type="Gene3D" id="2.60.40.1120">
    <property type="entry name" value="Carboxypeptidase-like, regulatory domain"/>
    <property type="match status" value="1"/>
</dbReference>